<evidence type="ECO:0000256" key="26">
    <source>
        <dbReference type="ARBA" id="ARBA00049902"/>
    </source>
</evidence>
<comment type="similarity">
    <text evidence="4">In the C-terminal section; belongs to the transpeptidase family.</text>
</comment>
<dbReference type="PANTHER" id="PTHR32282:SF27">
    <property type="entry name" value="PENICILLIN-BINDING PROTEIN 1A"/>
    <property type="match status" value="1"/>
</dbReference>
<evidence type="ECO:0000256" key="9">
    <source>
        <dbReference type="ARBA" id="ARBA00022519"/>
    </source>
</evidence>
<evidence type="ECO:0000256" key="7">
    <source>
        <dbReference type="ARBA" id="ARBA00018638"/>
    </source>
</evidence>
<dbReference type="EMBL" id="JANQAO010000001">
    <property type="protein sequence ID" value="MDM5147040.1"/>
    <property type="molecule type" value="Genomic_DNA"/>
</dbReference>
<evidence type="ECO:0000256" key="22">
    <source>
        <dbReference type="ARBA" id="ARBA00023268"/>
    </source>
</evidence>
<comment type="subcellular location">
    <subcellularLocation>
        <location evidence="2">Cell inner membrane</location>
        <topology evidence="2">Single-pass type II membrane protein</topology>
    </subcellularLocation>
</comment>
<dbReference type="Gene3D" id="3.40.710.10">
    <property type="entry name" value="DD-peptidase/beta-lactamase superfamily"/>
    <property type="match status" value="2"/>
</dbReference>
<evidence type="ECO:0000256" key="11">
    <source>
        <dbReference type="ARBA" id="ARBA00022670"/>
    </source>
</evidence>
<sequence>MIGLLKFLFWSVMFGVINIIFFSVVGLSVLYQKLPSLDVLIDYRPRLPMRIYSAEGDIIGEFGEEKRAYRTYQDFPQQLVGALLATEDVRFFEHVGLDFVGIGRAALGWLEGRREGASTITMQVARNFYLARDRTLVRKITEAMLALEIERHFTKQQILERYMNQIYLGQGSFGFGSAARIYFDKDLDELTTGEIALLAGLPKAPSRYNPRRHRTRAQTRQAHVLGRMLASDVISAEEHEELILAGLPSLRSPARQVAGDNAYAAEEVRRLMFEHFGDEAYERGLNIYTTIQSRLQSAAAQAVRKGLLTHQARRRYAGPEKFFDISGLPQNKIAALLNDEAVYGGLQPAVVLAADKKSLTLLGKDGERYVVNGKNLGAARRYLPGGSKKPTLASGAMLRLVGGGEEVQVASLPGAEAALVALSPEDGAILAMAGGFDFNHSQFNHVTQARRQPGSAIKPFIYSAALEKGFTPASELPDTPIYLSAKETGSGNSWEPKNYDGVASGPILLRRALAKSKNLATVHLLKFIGTEYAQDYLLRFGFRKEDHPAYLTMGLGAGASTPLEMACGYASFTNGGYRVNGYLITRVEDYDGNLIVNELDFESRKRIIDPRNAFIMTSLLQSVVREGTGRQVLSTVNRRDVGGKTGTTNDTVDAWFAGFGGNIVAVSWIGYDQVRSLGTKETGSRAALPIWTSFMVEALANTPEVEYLPPAGIVTADINPDSGQLLSVDETTEARREYFYQEYLPAIGAPPAALEEEQELF</sequence>
<name>A0ABT7QK05_9GAMM</name>
<dbReference type="SUPFAM" id="SSF53955">
    <property type="entry name" value="Lysozyme-like"/>
    <property type="match status" value="1"/>
</dbReference>
<evidence type="ECO:0000259" key="30">
    <source>
        <dbReference type="Pfam" id="PF17092"/>
    </source>
</evidence>
<dbReference type="Pfam" id="PF00905">
    <property type="entry name" value="Transpeptidase"/>
    <property type="match status" value="1"/>
</dbReference>
<evidence type="ECO:0000256" key="3">
    <source>
        <dbReference type="ARBA" id="ARBA00004752"/>
    </source>
</evidence>
<keyword evidence="22" id="KW-0511">Multifunctional enzyme</keyword>
<comment type="function">
    <text evidence="1">Cell wall formation. Synthesis of cross-linked peptidoglycan from the lipid intermediates. The enzyme has a penicillin-insensitive transglycosylase N-terminal domain (formation of linear glycan strands) and a penicillin-sensitive transpeptidase C-terminal domain (cross-linking of the peptide subunits).</text>
</comment>
<keyword evidence="11" id="KW-0645">Protease</keyword>
<evidence type="ECO:0000256" key="13">
    <source>
        <dbReference type="ARBA" id="ARBA00022679"/>
    </source>
</evidence>
<keyword evidence="9" id="KW-0997">Cell inner membrane</keyword>
<dbReference type="InterPro" id="IPR023346">
    <property type="entry name" value="Lysozyme-like_dom_sf"/>
</dbReference>
<proteinExistence type="inferred from homology"/>
<evidence type="ECO:0000256" key="21">
    <source>
        <dbReference type="ARBA" id="ARBA00023251"/>
    </source>
</evidence>
<comment type="similarity">
    <text evidence="5">In the N-terminal section; belongs to the glycosyltransferase 51 family.</text>
</comment>
<dbReference type="Pfam" id="PF00912">
    <property type="entry name" value="Transgly"/>
    <property type="match status" value="1"/>
</dbReference>
<dbReference type="PANTHER" id="PTHR32282">
    <property type="entry name" value="BINDING PROTEIN TRANSPEPTIDASE, PUTATIVE-RELATED"/>
    <property type="match status" value="1"/>
</dbReference>
<evidence type="ECO:0000256" key="27">
    <source>
        <dbReference type="SAM" id="Phobius"/>
    </source>
</evidence>
<feature type="domain" description="Penicillin-binding protein OB-like" evidence="30">
    <location>
        <begin position="316"/>
        <end position="393"/>
    </location>
</feature>
<evidence type="ECO:0000259" key="29">
    <source>
        <dbReference type="Pfam" id="PF00912"/>
    </source>
</evidence>
<evidence type="ECO:0000256" key="14">
    <source>
        <dbReference type="ARBA" id="ARBA00022692"/>
    </source>
</evidence>
<evidence type="ECO:0000256" key="12">
    <source>
        <dbReference type="ARBA" id="ARBA00022676"/>
    </source>
</evidence>
<keyword evidence="32" id="KW-1185">Reference proteome</keyword>
<evidence type="ECO:0000256" key="20">
    <source>
        <dbReference type="ARBA" id="ARBA00023136"/>
    </source>
</evidence>
<evidence type="ECO:0000256" key="15">
    <source>
        <dbReference type="ARBA" id="ARBA00022801"/>
    </source>
</evidence>
<evidence type="ECO:0000259" key="28">
    <source>
        <dbReference type="Pfam" id="PF00905"/>
    </source>
</evidence>
<evidence type="ECO:0000256" key="2">
    <source>
        <dbReference type="ARBA" id="ARBA00004249"/>
    </source>
</evidence>
<comment type="catalytic activity">
    <reaction evidence="24">
        <text>Preferential cleavage: (Ac)2-L-Lys-D-Ala-|-D-Ala. Also transpeptidation of peptidyl-alanyl moieties that are N-acyl substituents of D-alanine.</text>
        <dbReference type="EC" id="3.4.16.4"/>
    </reaction>
</comment>
<keyword evidence="18" id="KW-0573">Peptidoglycan synthesis</keyword>
<feature type="transmembrane region" description="Helical" evidence="27">
    <location>
        <begin position="7"/>
        <end position="31"/>
    </location>
</feature>
<organism evidence="31 32">
    <name type="scientific">Candidatus Doriopsillibacter californiensis</name>
    <dbReference type="NCBI Taxonomy" id="2970740"/>
    <lineage>
        <taxon>Bacteria</taxon>
        <taxon>Pseudomonadati</taxon>
        <taxon>Pseudomonadota</taxon>
        <taxon>Gammaproteobacteria</taxon>
        <taxon>Candidatus Tethybacterales</taxon>
        <taxon>Candidatus Persebacteraceae</taxon>
        <taxon>Candidatus Doriopsillibacter</taxon>
    </lineage>
</organism>
<keyword evidence="13" id="KW-0808">Transferase</keyword>
<evidence type="ECO:0000256" key="17">
    <source>
        <dbReference type="ARBA" id="ARBA00022968"/>
    </source>
</evidence>
<keyword evidence="21" id="KW-0046">Antibiotic resistance</keyword>
<keyword evidence="19 27" id="KW-1133">Transmembrane helix</keyword>
<dbReference type="SUPFAM" id="SSF56601">
    <property type="entry name" value="beta-lactamase/transpeptidase-like"/>
    <property type="match status" value="1"/>
</dbReference>
<comment type="catalytic activity">
    <reaction evidence="26">
        <text>[GlcNAc-(1-&gt;4)-Mur2Ac(oyl-L-Ala-gamma-D-Glu-L-Lys-D-Ala-D-Ala)](n)-di-trans,octa-cis-undecaprenyl diphosphate + beta-D-GlcNAc-(1-&gt;4)-Mur2Ac(oyl-L-Ala-gamma-D-Glu-L-Lys-D-Ala-D-Ala)-di-trans,octa-cis-undecaprenyl diphosphate = [GlcNAc-(1-&gt;4)-Mur2Ac(oyl-L-Ala-gamma-D-Glu-L-Lys-D-Ala-D-Ala)](n+1)-di-trans,octa-cis-undecaprenyl diphosphate + di-trans,octa-cis-undecaprenyl diphosphate + H(+)</text>
        <dbReference type="Rhea" id="RHEA:23708"/>
        <dbReference type="Rhea" id="RHEA-COMP:9602"/>
        <dbReference type="Rhea" id="RHEA-COMP:9603"/>
        <dbReference type="ChEBI" id="CHEBI:15378"/>
        <dbReference type="ChEBI" id="CHEBI:58405"/>
        <dbReference type="ChEBI" id="CHEBI:60033"/>
        <dbReference type="ChEBI" id="CHEBI:78435"/>
        <dbReference type="EC" id="2.4.99.28"/>
    </reaction>
</comment>
<feature type="domain" description="Glycosyl transferase family 51" evidence="29">
    <location>
        <begin position="56"/>
        <end position="228"/>
    </location>
</feature>
<evidence type="ECO:0000256" key="10">
    <source>
        <dbReference type="ARBA" id="ARBA00022645"/>
    </source>
</evidence>
<dbReference type="Gene3D" id="2.40.50.140">
    <property type="entry name" value="Nucleic acid-binding proteins"/>
    <property type="match status" value="1"/>
</dbReference>
<dbReference type="InterPro" id="IPR031376">
    <property type="entry name" value="PCB_OB"/>
</dbReference>
<evidence type="ECO:0000313" key="32">
    <source>
        <dbReference type="Proteomes" id="UP001168167"/>
    </source>
</evidence>
<keyword evidence="10" id="KW-0121">Carboxypeptidase</keyword>
<keyword evidence="15" id="KW-0378">Hydrolase</keyword>
<evidence type="ECO:0000256" key="5">
    <source>
        <dbReference type="ARBA" id="ARBA00007739"/>
    </source>
</evidence>
<keyword evidence="17" id="KW-0735">Signal-anchor</keyword>
<dbReference type="Proteomes" id="UP001168167">
    <property type="component" value="Unassembled WGS sequence"/>
</dbReference>
<reference evidence="31" key="1">
    <citation type="submission" date="2022-08" db="EMBL/GenBank/DDBJ databases">
        <authorList>
            <person name="Dzunkova M."/>
            <person name="La Clair J."/>
            <person name="Tyml T."/>
            <person name="Doud D."/>
            <person name="Schulz F."/>
            <person name="Piquer S."/>
            <person name="Porcel Sanchis D."/>
            <person name="Osborn A."/>
            <person name="Robinson D."/>
            <person name="Louie K.B."/>
            <person name="Bowen B.P."/>
            <person name="Bowers R."/>
            <person name="Lee J."/>
            <person name="Arnau Llombart V."/>
            <person name="Diaz Villanueva W."/>
            <person name="Gosliner T."/>
            <person name="Northen T."/>
            <person name="Cheng J.-F."/>
            <person name="Burkart M.D."/>
            <person name="Woyke T."/>
        </authorList>
    </citation>
    <scope>NUCLEOTIDE SEQUENCE</scope>
    <source>
        <strain evidence="31">Df01</strain>
    </source>
</reference>
<evidence type="ECO:0000256" key="1">
    <source>
        <dbReference type="ARBA" id="ARBA00002624"/>
    </source>
</evidence>
<dbReference type="EC" id="2.4.99.28" evidence="25"/>
<keyword evidence="8" id="KW-1003">Cell membrane</keyword>
<evidence type="ECO:0000313" key="31">
    <source>
        <dbReference type="EMBL" id="MDM5147040.1"/>
    </source>
</evidence>
<dbReference type="NCBIfam" id="TIGR02074">
    <property type="entry name" value="PBP_1a_fam"/>
    <property type="match status" value="1"/>
</dbReference>
<keyword evidence="12" id="KW-0328">Glycosyltransferase</keyword>
<gene>
    <name evidence="31" type="ORF">NQX30_01385</name>
</gene>
<feature type="domain" description="Penicillin-binding protein transpeptidase" evidence="28">
    <location>
        <begin position="418"/>
        <end position="658"/>
    </location>
</feature>
<dbReference type="InterPro" id="IPR012338">
    <property type="entry name" value="Beta-lactam/transpept-like"/>
</dbReference>
<keyword evidence="23" id="KW-0961">Cell wall biogenesis/degradation</keyword>
<evidence type="ECO:0000256" key="8">
    <source>
        <dbReference type="ARBA" id="ARBA00022475"/>
    </source>
</evidence>
<dbReference type="InterPro" id="IPR050396">
    <property type="entry name" value="Glycosyltr_51/Transpeptidase"/>
</dbReference>
<evidence type="ECO:0000256" key="24">
    <source>
        <dbReference type="ARBA" id="ARBA00034000"/>
    </source>
</evidence>
<dbReference type="InterPro" id="IPR001264">
    <property type="entry name" value="Glyco_trans_51"/>
</dbReference>
<evidence type="ECO:0000256" key="25">
    <source>
        <dbReference type="ARBA" id="ARBA00044770"/>
    </source>
</evidence>
<accession>A0ABT7QK05</accession>
<dbReference type="InterPro" id="IPR001460">
    <property type="entry name" value="PCN-bd_Tpept"/>
</dbReference>
<keyword evidence="20 27" id="KW-0472">Membrane</keyword>
<keyword evidence="16" id="KW-0133">Cell shape</keyword>
<comment type="caution">
    <text evidence="31">The sequence shown here is derived from an EMBL/GenBank/DDBJ whole genome shotgun (WGS) entry which is preliminary data.</text>
</comment>
<reference evidence="31" key="2">
    <citation type="journal article" date="2023" name="Microbiome">
        <title>Synthase-selected sorting approach identifies a beta-lactone synthase in a nudibranch symbiotic bacterium.</title>
        <authorList>
            <person name="Dzunkova M."/>
            <person name="La Clair J.J."/>
            <person name="Tyml T."/>
            <person name="Doud D."/>
            <person name="Schulz F."/>
            <person name="Piquer-Esteban S."/>
            <person name="Porcel Sanchis D."/>
            <person name="Osborn A."/>
            <person name="Robinson D."/>
            <person name="Louie K.B."/>
            <person name="Bowen B.P."/>
            <person name="Bowers R.M."/>
            <person name="Lee J."/>
            <person name="Arnau V."/>
            <person name="Diaz-Villanueva W."/>
            <person name="Stepanauskas R."/>
            <person name="Gosliner T."/>
            <person name="Date S.V."/>
            <person name="Northen T.R."/>
            <person name="Cheng J.F."/>
            <person name="Burkart M.D."/>
            <person name="Woyke T."/>
        </authorList>
    </citation>
    <scope>NUCLEOTIDE SEQUENCE</scope>
    <source>
        <strain evidence="31">Df01</strain>
    </source>
</reference>
<evidence type="ECO:0000256" key="18">
    <source>
        <dbReference type="ARBA" id="ARBA00022984"/>
    </source>
</evidence>
<comment type="pathway">
    <text evidence="3">Cell wall biogenesis; peptidoglycan biosynthesis.</text>
</comment>
<dbReference type="EC" id="3.4.16.4" evidence="6"/>
<dbReference type="InterPro" id="IPR036950">
    <property type="entry name" value="PBP_transglycosylase"/>
</dbReference>
<dbReference type="Pfam" id="PF17092">
    <property type="entry name" value="PCB_OB"/>
    <property type="match status" value="1"/>
</dbReference>
<evidence type="ECO:0000256" key="6">
    <source>
        <dbReference type="ARBA" id="ARBA00012448"/>
    </source>
</evidence>
<evidence type="ECO:0000256" key="23">
    <source>
        <dbReference type="ARBA" id="ARBA00023316"/>
    </source>
</evidence>
<keyword evidence="14 27" id="KW-0812">Transmembrane</keyword>
<evidence type="ECO:0000256" key="16">
    <source>
        <dbReference type="ARBA" id="ARBA00022960"/>
    </source>
</evidence>
<evidence type="ECO:0000256" key="4">
    <source>
        <dbReference type="ARBA" id="ARBA00007090"/>
    </source>
</evidence>
<dbReference type="InterPro" id="IPR012340">
    <property type="entry name" value="NA-bd_OB-fold"/>
</dbReference>
<evidence type="ECO:0000256" key="19">
    <source>
        <dbReference type="ARBA" id="ARBA00022989"/>
    </source>
</evidence>
<protein>
    <recommendedName>
        <fullName evidence="7">Penicillin-binding protein 1A</fullName>
        <ecNumber evidence="25">2.4.99.28</ecNumber>
        <ecNumber evidence="6">3.4.16.4</ecNumber>
    </recommendedName>
</protein>
<dbReference type="Gene3D" id="1.10.3810.10">
    <property type="entry name" value="Biosynthetic peptidoglycan transglycosylase-like"/>
    <property type="match status" value="1"/>
</dbReference>